<dbReference type="InterPro" id="IPR036322">
    <property type="entry name" value="WD40_repeat_dom_sf"/>
</dbReference>
<dbReference type="OrthoDB" id="190105at2759"/>
<dbReference type="SUPFAM" id="SSF81383">
    <property type="entry name" value="F-box domain"/>
    <property type="match status" value="1"/>
</dbReference>
<name>A0A0H2S1U6_9AGAM</name>
<dbReference type="InterPro" id="IPR015943">
    <property type="entry name" value="WD40/YVTN_repeat-like_dom_sf"/>
</dbReference>
<dbReference type="STRING" id="27342.A0A0H2S1U6"/>
<feature type="repeat" description="WD" evidence="3">
    <location>
        <begin position="324"/>
        <end position="365"/>
    </location>
</feature>
<feature type="repeat" description="WD" evidence="3">
    <location>
        <begin position="446"/>
        <end position="487"/>
    </location>
</feature>
<dbReference type="SMART" id="SM00256">
    <property type="entry name" value="FBOX"/>
    <property type="match status" value="1"/>
</dbReference>
<organism evidence="5 6">
    <name type="scientific">Schizopora paradoxa</name>
    <dbReference type="NCBI Taxonomy" id="27342"/>
    <lineage>
        <taxon>Eukaryota</taxon>
        <taxon>Fungi</taxon>
        <taxon>Dikarya</taxon>
        <taxon>Basidiomycota</taxon>
        <taxon>Agaricomycotina</taxon>
        <taxon>Agaricomycetes</taxon>
        <taxon>Hymenochaetales</taxon>
        <taxon>Schizoporaceae</taxon>
        <taxon>Schizopora</taxon>
    </lineage>
</organism>
<feature type="domain" description="F-box" evidence="4">
    <location>
        <begin position="71"/>
        <end position="119"/>
    </location>
</feature>
<feature type="repeat" description="WD" evidence="3">
    <location>
        <begin position="294"/>
        <end position="323"/>
    </location>
</feature>
<dbReference type="PROSITE" id="PS50294">
    <property type="entry name" value="WD_REPEATS_REGION"/>
    <property type="match status" value="3"/>
</dbReference>
<protein>
    <submittedName>
        <fullName evidence="5">WD40 repeat-like protein</fullName>
    </submittedName>
</protein>
<dbReference type="PANTHER" id="PTHR19879:SF1">
    <property type="entry name" value="CANNONBALL-RELATED"/>
    <property type="match status" value="1"/>
</dbReference>
<dbReference type="InterPro" id="IPR019775">
    <property type="entry name" value="WD40_repeat_CS"/>
</dbReference>
<dbReference type="SUPFAM" id="SSF50978">
    <property type="entry name" value="WD40 repeat-like"/>
    <property type="match status" value="1"/>
</dbReference>
<evidence type="ECO:0000259" key="4">
    <source>
        <dbReference type="PROSITE" id="PS50181"/>
    </source>
</evidence>
<dbReference type="InterPro" id="IPR001680">
    <property type="entry name" value="WD40_rpt"/>
</dbReference>
<evidence type="ECO:0000256" key="3">
    <source>
        <dbReference type="PROSITE-ProRule" id="PRU00221"/>
    </source>
</evidence>
<dbReference type="InParanoid" id="A0A0H2S1U6"/>
<dbReference type="InterPro" id="IPR036047">
    <property type="entry name" value="F-box-like_dom_sf"/>
</dbReference>
<dbReference type="PROSITE" id="PS50181">
    <property type="entry name" value="FBOX"/>
    <property type="match status" value="1"/>
</dbReference>
<dbReference type="AlphaFoldDB" id="A0A0H2S1U6"/>
<evidence type="ECO:0000256" key="1">
    <source>
        <dbReference type="ARBA" id="ARBA00022574"/>
    </source>
</evidence>
<dbReference type="GO" id="GO:0016251">
    <property type="term" value="F:RNA polymerase II general transcription initiation factor activity"/>
    <property type="evidence" value="ECO:0007669"/>
    <property type="project" value="TreeGrafter"/>
</dbReference>
<dbReference type="Proteomes" id="UP000053477">
    <property type="component" value="Unassembled WGS sequence"/>
</dbReference>
<gene>
    <name evidence="5" type="ORF">SCHPADRAFT_906415</name>
</gene>
<feature type="repeat" description="WD" evidence="3">
    <location>
        <begin position="488"/>
        <end position="527"/>
    </location>
</feature>
<dbReference type="EMBL" id="KQ086012">
    <property type="protein sequence ID" value="KLO10951.1"/>
    <property type="molecule type" value="Genomic_DNA"/>
</dbReference>
<accession>A0A0H2S1U6</accession>
<dbReference type="PROSITE" id="PS00678">
    <property type="entry name" value="WD_REPEATS_1"/>
    <property type="match status" value="2"/>
</dbReference>
<dbReference type="CDD" id="cd00200">
    <property type="entry name" value="WD40"/>
    <property type="match status" value="1"/>
</dbReference>
<dbReference type="Gene3D" id="2.130.10.10">
    <property type="entry name" value="YVTN repeat-like/Quinoprotein amine dehydrogenase"/>
    <property type="match status" value="1"/>
</dbReference>
<keyword evidence="1 3" id="KW-0853">WD repeat</keyword>
<dbReference type="PANTHER" id="PTHR19879">
    <property type="entry name" value="TRANSCRIPTION INITIATION FACTOR TFIID"/>
    <property type="match status" value="1"/>
</dbReference>
<dbReference type="SMART" id="SM00320">
    <property type="entry name" value="WD40"/>
    <property type="match status" value="6"/>
</dbReference>
<sequence length="569" mass="63238">MPIVSPPTPAPSPRPLLATNDDAVNWARVVFAHLKALGASARHQFLDAILTDCSPSELLFIHTKVTPLLKRDFLKDLPFELATYILTFVDDPKTLARSCRVSKSWNSIICEEDSVWKLMRDRCDVGEERIYPNTTPHVPFSHRRYLMDCYRTLINWRRKGRLLNKHRPPAVTSDGSVVTTVAMDHDWIALGLASSHIQVFSARTGVLSRTLIGHESGVWSVNIASSGGFWVNPPRTLFEEEQNMQHSNPEKVIPEDLQIAIGLDERFRDSHHAAPCVDEVPPKASDPCFASEGWGQSHALVVSGGCDKNLRVWDAVSGRCIHILRGHSSTIRCMRLLHNRPIAVSGARDGTLRVWDVQRGKLLRSLTGHSSSVRCLDVYGNRAISGSYDCTCRLWNLDTGECLHELRGHMHQVYSVAFRGNIIASGGLDTTVRLWNPETGQCLALLQGHTALVCQMQFSDDSTTLCTGGSDGRIITFSMGSMSAQRRIAAHDSSVTALQFDKDFIVTGGADGRVRLYDTPTGNFVRDLTEPAEAVWKVAFKHDKCAILCKRAGKTVMEIWSYRPSEADD</sequence>
<dbReference type="GO" id="GO:0006367">
    <property type="term" value="P:transcription initiation at RNA polymerase II promoter"/>
    <property type="evidence" value="ECO:0007669"/>
    <property type="project" value="TreeGrafter"/>
</dbReference>
<dbReference type="GO" id="GO:0005669">
    <property type="term" value="C:transcription factor TFIID complex"/>
    <property type="evidence" value="ECO:0007669"/>
    <property type="project" value="TreeGrafter"/>
</dbReference>
<evidence type="ECO:0000313" key="5">
    <source>
        <dbReference type="EMBL" id="KLO10951.1"/>
    </source>
</evidence>
<evidence type="ECO:0000256" key="2">
    <source>
        <dbReference type="ARBA" id="ARBA00022737"/>
    </source>
</evidence>
<dbReference type="InterPro" id="IPR001810">
    <property type="entry name" value="F-box_dom"/>
</dbReference>
<dbReference type="PROSITE" id="PS50082">
    <property type="entry name" value="WD_REPEATS_2"/>
    <property type="match status" value="6"/>
</dbReference>
<dbReference type="Pfam" id="PF00400">
    <property type="entry name" value="WD40"/>
    <property type="match status" value="6"/>
</dbReference>
<dbReference type="Pfam" id="PF12937">
    <property type="entry name" value="F-box-like"/>
    <property type="match status" value="1"/>
</dbReference>
<proteinExistence type="predicted"/>
<feature type="repeat" description="WD" evidence="3">
    <location>
        <begin position="406"/>
        <end position="445"/>
    </location>
</feature>
<dbReference type="Gene3D" id="1.20.1280.50">
    <property type="match status" value="1"/>
</dbReference>
<evidence type="ECO:0000313" key="6">
    <source>
        <dbReference type="Proteomes" id="UP000053477"/>
    </source>
</evidence>
<feature type="repeat" description="WD" evidence="3">
    <location>
        <begin position="366"/>
        <end position="405"/>
    </location>
</feature>
<keyword evidence="2" id="KW-0677">Repeat</keyword>
<dbReference type="PRINTS" id="PR00320">
    <property type="entry name" value="GPROTEINBRPT"/>
</dbReference>
<reference evidence="5 6" key="1">
    <citation type="submission" date="2015-04" db="EMBL/GenBank/DDBJ databases">
        <title>Complete genome sequence of Schizopora paradoxa KUC8140, a cosmopolitan wood degrader in East Asia.</title>
        <authorList>
            <consortium name="DOE Joint Genome Institute"/>
            <person name="Min B."/>
            <person name="Park H."/>
            <person name="Jang Y."/>
            <person name="Kim J.-J."/>
            <person name="Kim K.H."/>
            <person name="Pangilinan J."/>
            <person name="Lipzen A."/>
            <person name="Riley R."/>
            <person name="Grigoriev I.V."/>
            <person name="Spatafora J.W."/>
            <person name="Choi I.-G."/>
        </authorList>
    </citation>
    <scope>NUCLEOTIDE SEQUENCE [LARGE SCALE GENOMIC DNA]</scope>
    <source>
        <strain evidence="5 6">KUC8140</strain>
    </source>
</reference>
<dbReference type="InterPro" id="IPR020472">
    <property type="entry name" value="WD40_PAC1"/>
</dbReference>
<keyword evidence="6" id="KW-1185">Reference proteome</keyword>